<feature type="compositionally biased region" description="Basic residues" evidence="1">
    <location>
        <begin position="446"/>
        <end position="457"/>
    </location>
</feature>
<feature type="region of interest" description="Disordered" evidence="1">
    <location>
        <begin position="1"/>
        <end position="55"/>
    </location>
</feature>
<evidence type="ECO:0000313" key="3">
    <source>
        <dbReference type="Proteomes" id="UP001140513"/>
    </source>
</evidence>
<keyword evidence="3" id="KW-1185">Reference proteome</keyword>
<feature type="region of interest" description="Disordered" evidence="1">
    <location>
        <begin position="122"/>
        <end position="214"/>
    </location>
</feature>
<feature type="compositionally biased region" description="Low complexity" evidence="1">
    <location>
        <begin position="83"/>
        <end position="93"/>
    </location>
</feature>
<dbReference type="EMBL" id="JAPEUX010000002">
    <property type="protein sequence ID" value="KAJ4357386.1"/>
    <property type="molecule type" value="Genomic_DNA"/>
</dbReference>
<feature type="region of interest" description="Disordered" evidence="1">
    <location>
        <begin position="428"/>
        <end position="457"/>
    </location>
</feature>
<evidence type="ECO:0000313" key="2">
    <source>
        <dbReference type="EMBL" id="KAJ4357386.1"/>
    </source>
</evidence>
<gene>
    <name evidence="2" type="ORF">N0V89_001961</name>
</gene>
<dbReference type="RefSeq" id="XP_056074245.1">
    <property type="nucleotide sequence ID" value="XM_056210772.1"/>
</dbReference>
<comment type="caution">
    <text evidence="2">The sequence shown here is derived from an EMBL/GenBank/DDBJ whole genome shotgun (WGS) entry which is preliminary data.</text>
</comment>
<feature type="compositionally biased region" description="Polar residues" evidence="1">
    <location>
        <begin position="122"/>
        <end position="141"/>
    </location>
</feature>
<dbReference type="GeneID" id="80905491"/>
<protein>
    <submittedName>
        <fullName evidence="2">Uncharacterized protein</fullName>
    </submittedName>
</protein>
<feature type="compositionally biased region" description="Basic and acidic residues" evidence="1">
    <location>
        <begin position="165"/>
        <end position="185"/>
    </location>
</feature>
<evidence type="ECO:0000256" key="1">
    <source>
        <dbReference type="SAM" id="MobiDB-lite"/>
    </source>
</evidence>
<reference evidence="2" key="1">
    <citation type="submission" date="2022-10" db="EMBL/GenBank/DDBJ databases">
        <title>Tapping the CABI collections for fungal endophytes: first genome assemblies for Collariella, Neodidymelliopsis, Ascochyta clinopodiicola, Didymella pomorum, Didymosphaeria variabile, Neocosmospora piperis and Neocucurbitaria cava.</title>
        <authorList>
            <person name="Hill R."/>
        </authorList>
    </citation>
    <scope>NUCLEOTIDE SEQUENCE</scope>
    <source>
        <strain evidence="2">IMI 356815</strain>
    </source>
</reference>
<feature type="region of interest" description="Disordered" evidence="1">
    <location>
        <begin position="82"/>
        <end position="101"/>
    </location>
</feature>
<dbReference type="AlphaFoldDB" id="A0A9W8XRM8"/>
<name>A0A9W8XRM8_9PLEO</name>
<accession>A0A9W8XRM8</accession>
<sequence>MLPTMASKARAHRATPLKRSDSASASMEKTQPSAVSAQAAKANTTVTNSAQAQQFWDRRGVPGHLFEVNGINNADPYTIVQSPADTATDAPNAPVAPAPPMAPLTPTEIETDKHAVVPASVPTQEPTSAKGTTGNLALNASDTDRHATPTPDITHAIEAPTKRKRSDDNETPIKKSTAVERKEGNVGKGSTDAEPPSKKRKTRSSAPEKFLELGSDGDDDVVVVAQRKRKSATIVKAREDTAAIEKLKSAAKSQVSELDKLIKQEEKRKSSAARGNIFSRNPKLRRSFNDTLSASRMSRPRPIPQAVTSATPRNTIEVARSPIAKDSSSAVHAPDAFAVDEEDPNVTHANLRTIKYINVTATVRNVHIDRIVQSPFQYPNVVIEFDENDRPMKAQVTKMTDDEYKVACEAALGREKEKRKLDAKLARKNKFGTAESSLHKVQGGKVARKPRTSRARP</sequence>
<dbReference type="Proteomes" id="UP001140513">
    <property type="component" value="Unassembled WGS sequence"/>
</dbReference>
<feature type="region of interest" description="Disordered" evidence="1">
    <location>
        <begin position="264"/>
        <end position="307"/>
    </location>
</feature>
<dbReference type="OrthoDB" id="3800417at2759"/>
<proteinExistence type="predicted"/>
<organism evidence="2 3">
    <name type="scientific">Didymosphaeria variabile</name>
    <dbReference type="NCBI Taxonomy" id="1932322"/>
    <lineage>
        <taxon>Eukaryota</taxon>
        <taxon>Fungi</taxon>
        <taxon>Dikarya</taxon>
        <taxon>Ascomycota</taxon>
        <taxon>Pezizomycotina</taxon>
        <taxon>Dothideomycetes</taxon>
        <taxon>Pleosporomycetidae</taxon>
        <taxon>Pleosporales</taxon>
        <taxon>Massarineae</taxon>
        <taxon>Didymosphaeriaceae</taxon>
        <taxon>Didymosphaeria</taxon>
    </lineage>
</organism>
<feature type="compositionally biased region" description="Polar residues" evidence="1">
    <location>
        <begin position="22"/>
        <end position="54"/>
    </location>
</feature>